<feature type="domain" description="Homeobox" evidence="8">
    <location>
        <begin position="74"/>
        <end position="134"/>
    </location>
</feature>
<dbReference type="GO" id="GO:0005634">
    <property type="term" value="C:nucleus"/>
    <property type="evidence" value="ECO:0007669"/>
    <property type="project" value="UniProtKB-SubCell"/>
</dbReference>
<dbReference type="InterPro" id="IPR020479">
    <property type="entry name" value="HD_metazoa"/>
</dbReference>
<gene>
    <name evidence="9" type="ORF">JYZ213_LOCUS43005</name>
    <name evidence="10" type="ORF">OXD698_LOCUS19776</name>
</gene>
<dbReference type="GO" id="GO:0003677">
    <property type="term" value="F:DNA binding"/>
    <property type="evidence" value="ECO:0007669"/>
    <property type="project" value="UniProtKB-UniRule"/>
</dbReference>
<dbReference type="GO" id="GO:0000981">
    <property type="term" value="F:DNA-binding transcription factor activity, RNA polymerase II-specific"/>
    <property type="evidence" value="ECO:0007669"/>
    <property type="project" value="InterPro"/>
</dbReference>
<dbReference type="EMBL" id="CAJOAZ010001536">
    <property type="protein sequence ID" value="CAF3826438.1"/>
    <property type="molecule type" value="Genomic_DNA"/>
</dbReference>
<feature type="compositionally biased region" description="Low complexity" evidence="7">
    <location>
        <begin position="171"/>
        <end position="181"/>
    </location>
</feature>
<dbReference type="InterPro" id="IPR001356">
    <property type="entry name" value="HD"/>
</dbReference>
<comment type="subcellular location">
    <subcellularLocation>
        <location evidence="1 5 6">Nucleus</location>
    </subcellularLocation>
</comment>
<dbReference type="SMART" id="SM00389">
    <property type="entry name" value="HOX"/>
    <property type="match status" value="1"/>
</dbReference>
<evidence type="ECO:0000259" key="8">
    <source>
        <dbReference type="PROSITE" id="PS50071"/>
    </source>
</evidence>
<evidence type="ECO:0000313" key="9">
    <source>
        <dbReference type="EMBL" id="CAF1492423.1"/>
    </source>
</evidence>
<dbReference type="PRINTS" id="PR00024">
    <property type="entry name" value="HOMEOBOX"/>
</dbReference>
<evidence type="ECO:0000256" key="4">
    <source>
        <dbReference type="ARBA" id="ARBA00023242"/>
    </source>
</evidence>
<proteinExistence type="predicted"/>
<evidence type="ECO:0000256" key="3">
    <source>
        <dbReference type="ARBA" id="ARBA00023155"/>
    </source>
</evidence>
<reference evidence="10" key="1">
    <citation type="submission" date="2021-02" db="EMBL/GenBank/DDBJ databases">
        <authorList>
            <person name="Nowell W R."/>
        </authorList>
    </citation>
    <scope>NUCLEOTIDE SEQUENCE</scope>
</reference>
<dbReference type="CDD" id="cd00086">
    <property type="entry name" value="homeodomain"/>
    <property type="match status" value="1"/>
</dbReference>
<keyword evidence="3 5" id="KW-0371">Homeobox</keyword>
<feature type="region of interest" description="Disordered" evidence="7">
    <location>
        <begin position="142"/>
        <end position="213"/>
    </location>
</feature>
<accession>A0A819DBP4</accession>
<feature type="compositionally biased region" description="Acidic residues" evidence="7">
    <location>
        <begin position="197"/>
        <end position="213"/>
    </location>
</feature>
<name>A0A819DBP4_9BILA</name>
<dbReference type="Gene3D" id="1.10.10.60">
    <property type="entry name" value="Homeodomain-like"/>
    <property type="match status" value="1"/>
</dbReference>
<keyword evidence="4 5" id="KW-0539">Nucleus</keyword>
<evidence type="ECO:0000256" key="5">
    <source>
        <dbReference type="PROSITE-ProRule" id="PRU00108"/>
    </source>
</evidence>
<dbReference type="PANTHER" id="PTHR24333:SF11">
    <property type="entry name" value="HOMEOBOX PROTEIN BARH-LIKE 1B"/>
    <property type="match status" value="1"/>
</dbReference>
<evidence type="ECO:0000313" key="10">
    <source>
        <dbReference type="EMBL" id="CAF3826438.1"/>
    </source>
</evidence>
<evidence type="ECO:0000256" key="6">
    <source>
        <dbReference type="RuleBase" id="RU000682"/>
    </source>
</evidence>
<evidence type="ECO:0000313" key="11">
    <source>
        <dbReference type="Proteomes" id="UP000663844"/>
    </source>
</evidence>
<dbReference type="AlphaFoldDB" id="A0A819DBP4"/>
<dbReference type="InterPro" id="IPR009057">
    <property type="entry name" value="Homeodomain-like_sf"/>
</dbReference>
<dbReference type="SUPFAM" id="SSF46689">
    <property type="entry name" value="Homeodomain-like"/>
    <property type="match status" value="1"/>
</dbReference>
<dbReference type="EMBL" id="CAJNOG010002152">
    <property type="protein sequence ID" value="CAF1492423.1"/>
    <property type="molecule type" value="Genomic_DNA"/>
</dbReference>
<evidence type="ECO:0000256" key="1">
    <source>
        <dbReference type="ARBA" id="ARBA00004123"/>
    </source>
</evidence>
<organism evidence="10 11">
    <name type="scientific">Adineta steineri</name>
    <dbReference type="NCBI Taxonomy" id="433720"/>
    <lineage>
        <taxon>Eukaryota</taxon>
        <taxon>Metazoa</taxon>
        <taxon>Spiralia</taxon>
        <taxon>Gnathifera</taxon>
        <taxon>Rotifera</taxon>
        <taxon>Eurotatoria</taxon>
        <taxon>Bdelloidea</taxon>
        <taxon>Adinetida</taxon>
        <taxon>Adinetidae</taxon>
        <taxon>Adineta</taxon>
    </lineage>
</organism>
<protein>
    <recommendedName>
        <fullName evidence="8">Homeobox domain-containing protein</fullName>
    </recommendedName>
</protein>
<dbReference type="InterPro" id="IPR017970">
    <property type="entry name" value="Homeobox_CS"/>
</dbReference>
<keyword evidence="2 5" id="KW-0238">DNA-binding</keyword>
<dbReference type="InterPro" id="IPR050848">
    <property type="entry name" value="Homeobox_TF"/>
</dbReference>
<comment type="caution">
    <text evidence="10">The sequence shown here is derived from an EMBL/GenBank/DDBJ whole genome shotgun (WGS) entry which is preliminary data.</text>
</comment>
<dbReference type="Pfam" id="PF00046">
    <property type="entry name" value="Homeodomain"/>
    <property type="match status" value="1"/>
</dbReference>
<dbReference type="PANTHER" id="PTHR24333">
    <property type="entry name" value="HOMEO BOX HB9 LIKE A-RELATED"/>
    <property type="match status" value="1"/>
</dbReference>
<sequence length="213" mass="24996">MRFTDKPLSFLIDDILKSSNQSTHHTYPIINKSLCSNRNFEQGKFSSCHSNSSHHCHLSILQSDSMYSNFIHHRRCRRTRTVFSDAQLISLEKRFETQKYLSTSDRIELADMLHLSQLQIKTWYQNRRMKWKKQVMLDGFKEIPTKPKGRPKKNSIPSFAELQRLENEKQISTSIISSSCASDDDDDEYTSQSTNCSDDDDDREEEEFIDIEQ</sequence>
<dbReference type="PROSITE" id="PS00027">
    <property type="entry name" value="HOMEOBOX_1"/>
    <property type="match status" value="1"/>
</dbReference>
<dbReference type="Proteomes" id="UP000663844">
    <property type="component" value="Unassembled WGS sequence"/>
</dbReference>
<feature type="DNA-binding region" description="Homeobox" evidence="5">
    <location>
        <begin position="76"/>
        <end position="135"/>
    </location>
</feature>
<dbReference type="Proteomes" id="UP000663845">
    <property type="component" value="Unassembled WGS sequence"/>
</dbReference>
<evidence type="ECO:0000256" key="2">
    <source>
        <dbReference type="ARBA" id="ARBA00023125"/>
    </source>
</evidence>
<dbReference type="PROSITE" id="PS50071">
    <property type="entry name" value="HOMEOBOX_2"/>
    <property type="match status" value="1"/>
</dbReference>
<evidence type="ECO:0000256" key="7">
    <source>
        <dbReference type="SAM" id="MobiDB-lite"/>
    </source>
</evidence>